<organism evidence="2 3">
    <name type="scientific">Desulfoplanes formicivorans</name>
    <dbReference type="NCBI Taxonomy" id="1592317"/>
    <lineage>
        <taxon>Bacteria</taxon>
        <taxon>Pseudomonadati</taxon>
        <taxon>Thermodesulfobacteriota</taxon>
        <taxon>Desulfovibrionia</taxon>
        <taxon>Desulfovibrionales</taxon>
        <taxon>Desulfoplanaceae</taxon>
        <taxon>Desulfoplanes</taxon>
    </lineage>
</organism>
<reference evidence="3" key="1">
    <citation type="submission" date="2016-06" db="EMBL/GenBank/DDBJ databases">
        <title>Draft genome sequence of Desulfoplanes formicivorans strain Pf12B.</title>
        <authorList>
            <person name="Watanabe M."/>
            <person name="Kojima H."/>
            <person name="Fukui M."/>
        </authorList>
    </citation>
    <scope>NUCLEOTIDE SEQUENCE [LARGE SCALE GENOMIC DNA]</scope>
    <source>
        <strain evidence="3">Pf12B</strain>
    </source>
</reference>
<evidence type="ECO:0000256" key="1">
    <source>
        <dbReference type="SAM" id="SignalP"/>
    </source>
</evidence>
<dbReference type="STRING" id="1592317.DPF_1678"/>
<gene>
    <name evidence="2" type="ORF">DPF_1678</name>
</gene>
<feature type="chain" id="PRO_5008507620" description="Serine protease" evidence="1">
    <location>
        <begin position="24"/>
        <end position="238"/>
    </location>
</feature>
<dbReference type="Pfam" id="PF13365">
    <property type="entry name" value="Trypsin_2"/>
    <property type="match status" value="1"/>
</dbReference>
<protein>
    <recommendedName>
        <fullName evidence="4">Serine protease</fullName>
    </recommendedName>
</protein>
<dbReference type="GO" id="GO:0006508">
    <property type="term" value="P:proteolysis"/>
    <property type="evidence" value="ECO:0007669"/>
    <property type="project" value="InterPro"/>
</dbReference>
<dbReference type="PANTHER" id="PTHR43019">
    <property type="entry name" value="SERINE ENDOPROTEASE DEGS"/>
    <property type="match status" value="1"/>
</dbReference>
<dbReference type="PANTHER" id="PTHR43019:SF23">
    <property type="entry name" value="PROTEASE DO-LIKE 5, CHLOROPLASTIC"/>
    <property type="match status" value="1"/>
</dbReference>
<dbReference type="AlphaFoldDB" id="A0A194AJQ1"/>
<accession>A0A194AJQ1</accession>
<dbReference type="RefSeq" id="WP_069859017.1">
    <property type="nucleotide sequence ID" value="NZ_BDFE01000016.1"/>
</dbReference>
<dbReference type="Gene3D" id="2.40.10.10">
    <property type="entry name" value="Trypsin-like serine proteases"/>
    <property type="match status" value="2"/>
</dbReference>
<dbReference type="InterPro" id="IPR043504">
    <property type="entry name" value="Peptidase_S1_PA_chymotrypsin"/>
</dbReference>
<dbReference type="Proteomes" id="UP000095200">
    <property type="component" value="Unassembled WGS sequence"/>
</dbReference>
<dbReference type="EMBL" id="BDFE01000016">
    <property type="protein sequence ID" value="GAU08959.1"/>
    <property type="molecule type" value="Genomic_DNA"/>
</dbReference>
<dbReference type="InterPro" id="IPR009003">
    <property type="entry name" value="Peptidase_S1_PA"/>
</dbReference>
<evidence type="ECO:0000313" key="2">
    <source>
        <dbReference type="EMBL" id="GAU08959.1"/>
    </source>
</evidence>
<evidence type="ECO:0008006" key="4">
    <source>
        <dbReference type="Google" id="ProtNLM"/>
    </source>
</evidence>
<name>A0A194AJQ1_9BACT</name>
<dbReference type="InterPro" id="IPR001940">
    <property type="entry name" value="Peptidase_S1C"/>
</dbReference>
<keyword evidence="3" id="KW-1185">Reference proteome</keyword>
<dbReference type="PRINTS" id="PR00834">
    <property type="entry name" value="PROTEASES2C"/>
</dbReference>
<feature type="signal peptide" evidence="1">
    <location>
        <begin position="1"/>
        <end position="23"/>
    </location>
</feature>
<comment type="caution">
    <text evidence="2">The sequence shown here is derived from an EMBL/GenBank/DDBJ whole genome shotgun (WGS) entry which is preliminary data.</text>
</comment>
<evidence type="ECO:0000313" key="3">
    <source>
        <dbReference type="Proteomes" id="UP000095200"/>
    </source>
</evidence>
<proteinExistence type="predicted"/>
<dbReference type="GO" id="GO:0004252">
    <property type="term" value="F:serine-type endopeptidase activity"/>
    <property type="evidence" value="ECO:0007669"/>
    <property type="project" value="InterPro"/>
</dbReference>
<dbReference type="SUPFAM" id="SSF50494">
    <property type="entry name" value="Trypsin-like serine proteases"/>
    <property type="match status" value="1"/>
</dbReference>
<sequence length="238" mass="25394">MRIFGWCWLVLAAMVLQSTFTWALLPPGSDDFQAVYAKPRHSVVTVLTYETGGGSPTGVGSGFYVAPDVVVTNAHVVDGAGYVELKKDLKDEPIRVLEILAVDREADVALLRTAQTGVPLVLSPSSSGTGEPVVVISSPLGLEKTMSQGIVSGFRKVRGKHYVQLTASISPGSSGGPVLNRRGEVLGLTAFMLDGKHTQNLNFAIPASVIRDVINKQSRPSSSELHIEERNGEIVITD</sequence>
<keyword evidence="1" id="KW-0732">Signal</keyword>